<proteinExistence type="predicted"/>
<feature type="region of interest" description="Disordered" evidence="1">
    <location>
        <begin position="97"/>
        <end position="133"/>
    </location>
</feature>
<reference evidence="2" key="1">
    <citation type="submission" date="2020-02" db="EMBL/GenBank/DDBJ databases">
        <authorList>
            <person name="Meier V. D."/>
        </authorList>
    </citation>
    <scope>NUCLEOTIDE SEQUENCE</scope>
    <source>
        <strain evidence="2">AVDCRST_MAG88</strain>
    </source>
</reference>
<organism evidence="2">
    <name type="scientific">uncultured Thermomicrobiales bacterium</name>
    <dbReference type="NCBI Taxonomy" id="1645740"/>
    <lineage>
        <taxon>Bacteria</taxon>
        <taxon>Pseudomonadati</taxon>
        <taxon>Thermomicrobiota</taxon>
        <taxon>Thermomicrobia</taxon>
        <taxon>Thermomicrobiales</taxon>
        <taxon>environmental samples</taxon>
    </lineage>
</organism>
<accession>A0A6J4VFS1</accession>
<sequence length="133" mass="14394">MSAPDSLDRLVGELLAGLVAAEGVGALERRAAAAARDEHYRARYQALTGRALPAPREIRAAHAAARVAAAWRRRYSVPDPPDPGHPCLHLVITDDAGGTDRHTIERPEDARHPTGRQPHQALIGRAAREYHAP</sequence>
<evidence type="ECO:0000313" key="2">
    <source>
        <dbReference type="EMBL" id="CAA9574553.1"/>
    </source>
</evidence>
<protein>
    <submittedName>
        <fullName evidence="2">Uncharacterized protein</fullName>
    </submittedName>
</protein>
<feature type="compositionally biased region" description="Basic and acidic residues" evidence="1">
    <location>
        <begin position="98"/>
        <end position="112"/>
    </location>
</feature>
<gene>
    <name evidence="2" type="ORF">AVDCRST_MAG88-2693</name>
</gene>
<name>A0A6J4VFS1_9BACT</name>
<dbReference type="AlphaFoldDB" id="A0A6J4VFS1"/>
<dbReference type="EMBL" id="CADCWM010000657">
    <property type="protein sequence ID" value="CAA9574553.1"/>
    <property type="molecule type" value="Genomic_DNA"/>
</dbReference>
<evidence type="ECO:0000256" key="1">
    <source>
        <dbReference type="SAM" id="MobiDB-lite"/>
    </source>
</evidence>